<evidence type="ECO:0000256" key="1">
    <source>
        <dbReference type="SAM" id="MobiDB-lite"/>
    </source>
</evidence>
<organism evidence="2 3">
    <name type="scientific">Daphnia magna</name>
    <dbReference type="NCBI Taxonomy" id="35525"/>
    <lineage>
        <taxon>Eukaryota</taxon>
        <taxon>Metazoa</taxon>
        <taxon>Ecdysozoa</taxon>
        <taxon>Arthropoda</taxon>
        <taxon>Crustacea</taxon>
        <taxon>Branchiopoda</taxon>
        <taxon>Diplostraca</taxon>
        <taxon>Cladocera</taxon>
        <taxon>Anomopoda</taxon>
        <taxon>Daphniidae</taxon>
        <taxon>Daphnia</taxon>
    </lineage>
</organism>
<name>A0ABQ9YT31_9CRUS</name>
<gene>
    <name evidence="2" type="ORF">OUZ56_005549</name>
</gene>
<dbReference type="EMBL" id="JAOYFB010000001">
    <property type="protein sequence ID" value="KAK4003797.1"/>
    <property type="molecule type" value="Genomic_DNA"/>
</dbReference>
<evidence type="ECO:0000313" key="3">
    <source>
        <dbReference type="Proteomes" id="UP001234178"/>
    </source>
</evidence>
<keyword evidence="3" id="KW-1185">Reference proteome</keyword>
<comment type="caution">
    <text evidence="2">The sequence shown here is derived from an EMBL/GenBank/DDBJ whole genome shotgun (WGS) entry which is preliminary data.</text>
</comment>
<protein>
    <submittedName>
        <fullName evidence="2">Uncharacterized protein</fullName>
    </submittedName>
</protein>
<accession>A0ABQ9YT31</accession>
<dbReference type="Proteomes" id="UP001234178">
    <property type="component" value="Unassembled WGS sequence"/>
</dbReference>
<proteinExistence type="predicted"/>
<feature type="region of interest" description="Disordered" evidence="1">
    <location>
        <begin position="51"/>
        <end position="72"/>
    </location>
</feature>
<reference evidence="2 3" key="1">
    <citation type="journal article" date="2023" name="Nucleic Acids Res.">
        <title>The hologenome of Daphnia magna reveals possible DNA methylation and microbiome-mediated evolution of the host genome.</title>
        <authorList>
            <person name="Chaturvedi A."/>
            <person name="Li X."/>
            <person name="Dhandapani V."/>
            <person name="Marshall H."/>
            <person name="Kissane S."/>
            <person name="Cuenca-Cambronero M."/>
            <person name="Asole G."/>
            <person name="Calvet F."/>
            <person name="Ruiz-Romero M."/>
            <person name="Marangio P."/>
            <person name="Guigo R."/>
            <person name="Rago D."/>
            <person name="Mirbahai L."/>
            <person name="Eastwood N."/>
            <person name="Colbourne J.K."/>
            <person name="Zhou J."/>
            <person name="Mallon E."/>
            <person name="Orsini L."/>
        </authorList>
    </citation>
    <scope>NUCLEOTIDE SEQUENCE [LARGE SCALE GENOMIC DNA]</scope>
    <source>
        <strain evidence="2">LRV0_1</strain>
    </source>
</reference>
<evidence type="ECO:0000313" key="2">
    <source>
        <dbReference type="EMBL" id="KAK4003797.1"/>
    </source>
</evidence>
<sequence length="72" mass="8176">MVDYSAVMPETLLYRSENSDWILIDGQLSLNWFEGEMSPACLEDIVVSEIEEDEEVHQSSSDDDIDSDSDDD</sequence>